<sequence length="56" mass="6869">MDFENYQRFLLDVYSNVLNERKNVIFQYRVSPLRNPRQHKSISDYKVQLNIVTSYK</sequence>
<accession>A0A1I7XAA5</accession>
<keyword evidence="1" id="KW-1185">Reference proteome</keyword>
<organism evidence="1 2">
    <name type="scientific">Heterorhabditis bacteriophora</name>
    <name type="common">Entomopathogenic nematode worm</name>
    <dbReference type="NCBI Taxonomy" id="37862"/>
    <lineage>
        <taxon>Eukaryota</taxon>
        <taxon>Metazoa</taxon>
        <taxon>Ecdysozoa</taxon>
        <taxon>Nematoda</taxon>
        <taxon>Chromadorea</taxon>
        <taxon>Rhabditida</taxon>
        <taxon>Rhabditina</taxon>
        <taxon>Rhabditomorpha</taxon>
        <taxon>Strongyloidea</taxon>
        <taxon>Heterorhabditidae</taxon>
        <taxon>Heterorhabditis</taxon>
    </lineage>
</organism>
<dbReference type="Proteomes" id="UP000095283">
    <property type="component" value="Unplaced"/>
</dbReference>
<dbReference type="WBParaSite" id="Hba_14376">
    <property type="protein sequence ID" value="Hba_14376"/>
    <property type="gene ID" value="Hba_14376"/>
</dbReference>
<proteinExistence type="predicted"/>
<evidence type="ECO:0000313" key="1">
    <source>
        <dbReference type="Proteomes" id="UP000095283"/>
    </source>
</evidence>
<name>A0A1I7XAA5_HETBA</name>
<evidence type="ECO:0000313" key="2">
    <source>
        <dbReference type="WBParaSite" id="Hba_14376"/>
    </source>
</evidence>
<protein>
    <submittedName>
        <fullName evidence="2">Uncharacterized protein</fullName>
    </submittedName>
</protein>
<dbReference type="AlphaFoldDB" id="A0A1I7XAA5"/>
<reference evidence="2" key="1">
    <citation type="submission" date="2016-11" db="UniProtKB">
        <authorList>
            <consortium name="WormBaseParasite"/>
        </authorList>
    </citation>
    <scope>IDENTIFICATION</scope>
</reference>